<organism evidence="4 5">
    <name type="scientific">Prunus armeniaca</name>
    <name type="common">Apricot</name>
    <name type="synonym">Armeniaca vulgaris</name>
    <dbReference type="NCBI Taxonomy" id="36596"/>
    <lineage>
        <taxon>Eukaryota</taxon>
        <taxon>Viridiplantae</taxon>
        <taxon>Streptophyta</taxon>
        <taxon>Embryophyta</taxon>
        <taxon>Tracheophyta</taxon>
        <taxon>Spermatophyta</taxon>
        <taxon>Magnoliopsida</taxon>
        <taxon>eudicotyledons</taxon>
        <taxon>Gunneridae</taxon>
        <taxon>Pentapetalae</taxon>
        <taxon>rosids</taxon>
        <taxon>fabids</taxon>
        <taxon>Rosales</taxon>
        <taxon>Rosaceae</taxon>
        <taxon>Amygdaloideae</taxon>
        <taxon>Amygdaleae</taxon>
        <taxon>Prunus</taxon>
    </lineage>
</organism>
<evidence type="ECO:0000256" key="2">
    <source>
        <dbReference type="SAM" id="SignalP"/>
    </source>
</evidence>
<keyword evidence="2" id="KW-0732">Signal</keyword>
<dbReference type="PANTHER" id="PTHR11709:SF410">
    <property type="entry name" value="LACCASE"/>
    <property type="match status" value="1"/>
</dbReference>
<comment type="similarity">
    <text evidence="1">Belongs to the multicopper oxidase family.</text>
</comment>
<name>A0A6J5VKG5_PRUAR</name>
<gene>
    <name evidence="4" type="ORF">CURHAP_LOCUS48723</name>
</gene>
<accession>A0A6J5VKG5</accession>
<dbReference type="SUPFAM" id="SSF49503">
    <property type="entry name" value="Cupredoxins"/>
    <property type="match status" value="1"/>
</dbReference>
<dbReference type="GO" id="GO:0016491">
    <property type="term" value="F:oxidoreductase activity"/>
    <property type="evidence" value="ECO:0007669"/>
    <property type="project" value="TreeGrafter"/>
</dbReference>
<dbReference type="InterPro" id="IPR045087">
    <property type="entry name" value="Cu-oxidase_fam"/>
</dbReference>
<dbReference type="Pfam" id="PF07732">
    <property type="entry name" value="Cu-oxidase_3"/>
    <property type="match status" value="1"/>
</dbReference>
<dbReference type="GO" id="GO:0005507">
    <property type="term" value="F:copper ion binding"/>
    <property type="evidence" value="ECO:0007669"/>
    <property type="project" value="InterPro"/>
</dbReference>
<dbReference type="AlphaFoldDB" id="A0A6J5VKG5"/>
<feature type="signal peptide" evidence="2">
    <location>
        <begin position="1"/>
        <end position="26"/>
    </location>
</feature>
<dbReference type="Gene3D" id="2.60.40.420">
    <property type="entry name" value="Cupredoxins - blue copper proteins"/>
    <property type="match status" value="1"/>
</dbReference>
<dbReference type="InterPro" id="IPR008972">
    <property type="entry name" value="Cupredoxin"/>
</dbReference>
<feature type="chain" id="PRO_5026719950" description="Plastocyanin-like domain-containing protein" evidence="2">
    <location>
        <begin position="27"/>
        <end position="85"/>
    </location>
</feature>
<evidence type="ECO:0000313" key="4">
    <source>
        <dbReference type="EMBL" id="CAB4289600.1"/>
    </source>
</evidence>
<dbReference type="InterPro" id="IPR011707">
    <property type="entry name" value="Cu-oxidase-like_N"/>
</dbReference>
<dbReference type="Proteomes" id="UP000507222">
    <property type="component" value="Unassembled WGS sequence"/>
</dbReference>
<feature type="domain" description="Plastocyanin-like" evidence="3">
    <location>
        <begin position="36"/>
        <end position="85"/>
    </location>
</feature>
<sequence>MEFNKMSWVLAFLGFMFLGRICKADGATHFYDFFLQETNFTRLCSTKSILTVNGSLPGPTITVQKGDTAFVNVHNQGLYGLTIHW</sequence>
<reference evidence="4 5" key="1">
    <citation type="submission" date="2020-05" db="EMBL/GenBank/DDBJ databases">
        <authorList>
            <person name="Campoy J."/>
            <person name="Schneeberger K."/>
            <person name="Spophaly S."/>
        </authorList>
    </citation>
    <scope>NUCLEOTIDE SEQUENCE [LARGE SCALE GENOMIC DNA]</scope>
    <source>
        <strain evidence="4">PruArmRojPasFocal</strain>
    </source>
</reference>
<proteinExistence type="inferred from homology"/>
<evidence type="ECO:0000313" key="5">
    <source>
        <dbReference type="Proteomes" id="UP000507222"/>
    </source>
</evidence>
<dbReference type="PANTHER" id="PTHR11709">
    <property type="entry name" value="MULTI-COPPER OXIDASE"/>
    <property type="match status" value="1"/>
</dbReference>
<dbReference type="EMBL" id="CAEKDK010000008">
    <property type="protein sequence ID" value="CAB4289600.1"/>
    <property type="molecule type" value="Genomic_DNA"/>
</dbReference>
<evidence type="ECO:0000259" key="3">
    <source>
        <dbReference type="Pfam" id="PF07732"/>
    </source>
</evidence>
<evidence type="ECO:0000256" key="1">
    <source>
        <dbReference type="ARBA" id="ARBA00010609"/>
    </source>
</evidence>
<protein>
    <recommendedName>
        <fullName evidence="3">Plastocyanin-like domain-containing protein</fullName>
    </recommendedName>
</protein>